<gene>
    <name evidence="2" type="ORF">SNAT2548_LOCUS9109</name>
</gene>
<dbReference type="InterPro" id="IPR013320">
    <property type="entry name" value="ConA-like_dom_sf"/>
</dbReference>
<sequence>MGGVLGGAVGTWKDDGSEAVQDGKDGSFSISGKEGGSPVCALYSKPVSSGEYFEVTCESLKDSVFIGVSTEAAFAKGYKCRGLFFGGPGNLSNGSGLIRGGFGESIKQGDVVGFLTEFDDKSVKVTVYQDGRCLGLAFESPRQDASAQIFPVVQAKADGDKFKIATKSAPSAKDRQPAAKTHFAVGTWKLEKLMLGPELGEFPLADKMGDKPVTVTIKDAGDKKFHMSAKVANTINNQVTVQDDPSAAPFEAVQVAGGMSTMMMGDGGEMEVETKLGGLSDVRKWIFSDETLLLQGPTIEASLKPYVEEMSP</sequence>
<dbReference type="Gene3D" id="2.60.120.920">
    <property type="match status" value="1"/>
</dbReference>
<evidence type="ECO:0000259" key="1">
    <source>
        <dbReference type="PROSITE" id="PS50188"/>
    </source>
</evidence>
<dbReference type="Proteomes" id="UP000604046">
    <property type="component" value="Unassembled WGS sequence"/>
</dbReference>
<feature type="domain" description="B30.2/SPRY" evidence="1">
    <location>
        <begin position="1"/>
        <end position="171"/>
    </location>
</feature>
<evidence type="ECO:0000313" key="3">
    <source>
        <dbReference type="Proteomes" id="UP000604046"/>
    </source>
</evidence>
<dbReference type="PROSITE" id="PS50188">
    <property type="entry name" value="B302_SPRY"/>
    <property type="match status" value="1"/>
</dbReference>
<organism evidence="2 3">
    <name type="scientific">Symbiodinium natans</name>
    <dbReference type="NCBI Taxonomy" id="878477"/>
    <lineage>
        <taxon>Eukaryota</taxon>
        <taxon>Sar</taxon>
        <taxon>Alveolata</taxon>
        <taxon>Dinophyceae</taxon>
        <taxon>Suessiales</taxon>
        <taxon>Symbiodiniaceae</taxon>
        <taxon>Symbiodinium</taxon>
    </lineage>
</organism>
<feature type="non-terminal residue" evidence="2">
    <location>
        <position position="312"/>
    </location>
</feature>
<dbReference type="InterPro" id="IPR001870">
    <property type="entry name" value="B30.2/SPRY"/>
</dbReference>
<dbReference type="InterPro" id="IPR038670">
    <property type="entry name" value="HslJ-like_sf"/>
</dbReference>
<proteinExistence type="predicted"/>
<dbReference type="AlphaFoldDB" id="A0A812KDR3"/>
<reference evidence="2" key="1">
    <citation type="submission" date="2021-02" db="EMBL/GenBank/DDBJ databases">
        <authorList>
            <person name="Dougan E. K."/>
            <person name="Rhodes N."/>
            <person name="Thang M."/>
            <person name="Chan C."/>
        </authorList>
    </citation>
    <scope>NUCLEOTIDE SEQUENCE</scope>
</reference>
<accession>A0A812KDR3</accession>
<dbReference type="EMBL" id="CAJNDS010000695">
    <property type="protein sequence ID" value="CAE7228524.1"/>
    <property type="molecule type" value="Genomic_DNA"/>
</dbReference>
<dbReference type="InterPro" id="IPR043136">
    <property type="entry name" value="B30.2/SPRY_sf"/>
</dbReference>
<keyword evidence="3" id="KW-1185">Reference proteome</keyword>
<name>A0A812KDR3_9DINO</name>
<dbReference type="Gene3D" id="2.40.128.270">
    <property type="match status" value="1"/>
</dbReference>
<protein>
    <recommendedName>
        <fullName evidence="1">B30.2/SPRY domain-containing protein</fullName>
    </recommendedName>
</protein>
<comment type="caution">
    <text evidence="2">The sequence shown here is derived from an EMBL/GenBank/DDBJ whole genome shotgun (WGS) entry which is preliminary data.</text>
</comment>
<dbReference type="SUPFAM" id="SSF49899">
    <property type="entry name" value="Concanavalin A-like lectins/glucanases"/>
    <property type="match status" value="1"/>
</dbReference>
<evidence type="ECO:0000313" key="2">
    <source>
        <dbReference type="EMBL" id="CAE7228524.1"/>
    </source>
</evidence>